<dbReference type="Proteomes" id="UP000007431">
    <property type="component" value="Unassembled WGS sequence"/>
</dbReference>
<evidence type="ECO:0000256" key="1">
    <source>
        <dbReference type="SAM" id="MobiDB-lite"/>
    </source>
</evidence>
<dbReference type="EMBL" id="GL377309">
    <property type="protein sequence ID" value="EFI94538.1"/>
    <property type="molecule type" value="Genomic_DNA"/>
</dbReference>
<feature type="transmembrane region" description="Helical" evidence="2">
    <location>
        <begin position="66"/>
        <end position="86"/>
    </location>
</feature>
<evidence type="ECO:0000313" key="4">
    <source>
        <dbReference type="Proteomes" id="UP000007431"/>
    </source>
</evidence>
<protein>
    <submittedName>
        <fullName evidence="3">Expressed protein</fullName>
    </submittedName>
</protein>
<dbReference type="InParanoid" id="D8QCJ0"/>
<dbReference type="RefSeq" id="XP_003029441.1">
    <property type="nucleotide sequence ID" value="XM_003029395.1"/>
</dbReference>
<dbReference type="eggNOG" id="ENOG502SF4F">
    <property type="taxonomic scope" value="Eukaryota"/>
</dbReference>
<feature type="compositionally biased region" description="Basic and acidic residues" evidence="1">
    <location>
        <begin position="247"/>
        <end position="268"/>
    </location>
</feature>
<keyword evidence="2" id="KW-1133">Transmembrane helix</keyword>
<dbReference type="OrthoDB" id="2504001at2759"/>
<evidence type="ECO:0000256" key="2">
    <source>
        <dbReference type="SAM" id="Phobius"/>
    </source>
</evidence>
<accession>D8QCJ0</accession>
<dbReference type="KEGG" id="scm:SCHCO_01191834"/>
<organism evidence="4">
    <name type="scientific">Schizophyllum commune (strain H4-8 / FGSC 9210)</name>
    <name type="common">Split gill fungus</name>
    <dbReference type="NCBI Taxonomy" id="578458"/>
    <lineage>
        <taxon>Eukaryota</taxon>
        <taxon>Fungi</taxon>
        <taxon>Dikarya</taxon>
        <taxon>Basidiomycota</taxon>
        <taxon>Agaricomycotina</taxon>
        <taxon>Agaricomycetes</taxon>
        <taxon>Agaricomycetidae</taxon>
        <taxon>Agaricales</taxon>
        <taxon>Schizophyllaceae</taxon>
        <taxon>Schizophyllum</taxon>
    </lineage>
</organism>
<keyword evidence="2" id="KW-0472">Membrane</keyword>
<sequence>MYNAPKFFTQHKADNVILVYLSPTSPPPVSVPFELQEYVSKDAWASRITTITRVASSYSKPKLEMIWAILSFLMLTVIPMAVVSVLNATLHDDDPQWHFHVREISLGIFLGMMLLFAMPMVIWKAIGQRHLNRTIQRWTQQDNQTLAPGTARANWSARLPRMFSSQIVVSIAVPHGTFPSLFHPDAYLPSFVRGPIDAQAAYYYPYSGGGKAEPNMPHMSTIGSVPLYGNNYGNGNGNGRPPSYGYGDEKRPFGDYKRSSRDSKRSSKDSFSSGDYKIQRASLRA</sequence>
<evidence type="ECO:0000313" key="3">
    <source>
        <dbReference type="EMBL" id="EFI94538.1"/>
    </source>
</evidence>
<proteinExistence type="predicted"/>
<dbReference type="STRING" id="578458.D8QCJ0"/>
<name>D8QCJ0_SCHCM</name>
<feature type="region of interest" description="Disordered" evidence="1">
    <location>
        <begin position="233"/>
        <end position="285"/>
    </location>
</feature>
<dbReference type="GeneID" id="9591262"/>
<keyword evidence="2" id="KW-0812">Transmembrane</keyword>
<gene>
    <name evidence="3" type="ORF">SCHCODRAFT_258043</name>
</gene>
<reference evidence="3 4" key="1">
    <citation type="journal article" date="2010" name="Nat. Biotechnol.">
        <title>Genome sequence of the model mushroom Schizophyllum commune.</title>
        <authorList>
            <person name="Ohm R.A."/>
            <person name="de Jong J.F."/>
            <person name="Lugones L.G."/>
            <person name="Aerts A."/>
            <person name="Kothe E."/>
            <person name="Stajich J.E."/>
            <person name="de Vries R.P."/>
            <person name="Record E."/>
            <person name="Levasseur A."/>
            <person name="Baker S.E."/>
            <person name="Bartholomew K.A."/>
            <person name="Coutinho P.M."/>
            <person name="Erdmann S."/>
            <person name="Fowler T.J."/>
            <person name="Gathman A.C."/>
            <person name="Lombard V."/>
            <person name="Henrissat B."/>
            <person name="Knabe N."/>
            <person name="Kuees U."/>
            <person name="Lilly W.W."/>
            <person name="Lindquist E."/>
            <person name="Lucas S."/>
            <person name="Magnuson J.K."/>
            <person name="Piumi F."/>
            <person name="Raudaskoski M."/>
            <person name="Salamov A."/>
            <person name="Schmutz J."/>
            <person name="Schwarze F.W.M.R."/>
            <person name="vanKuyk P.A."/>
            <person name="Horton J.S."/>
            <person name="Grigoriev I.V."/>
            <person name="Woesten H.A.B."/>
        </authorList>
    </citation>
    <scope>NUCLEOTIDE SEQUENCE [LARGE SCALE GENOMIC DNA]</scope>
    <source>
        <strain evidence="4">H4-8 / FGSC 9210</strain>
    </source>
</reference>
<dbReference type="HOGENOM" id="CLU_085148_0_0_1"/>
<feature type="transmembrane region" description="Helical" evidence="2">
    <location>
        <begin position="106"/>
        <end position="126"/>
    </location>
</feature>
<dbReference type="VEuPathDB" id="FungiDB:SCHCODRAFT_01191834"/>
<dbReference type="AlphaFoldDB" id="D8QCJ0"/>
<keyword evidence="4" id="KW-1185">Reference proteome</keyword>
<dbReference type="OMA" id="MKMPGIG"/>